<feature type="region of interest" description="Disordered" evidence="8">
    <location>
        <begin position="433"/>
        <end position="455"/>
    </location>
</feature>
<feature type="compositionally biased region" description="Low complexity" evidence="8">
    <location>
        <begin position="315"/>
        <end position="326"/>
    </location>
</feature>
<name>A0A0P4VMZ8_9HEMI</name>
<dbReference type="SMART" id="SM00513">
    <property type="entry name" value="SAP"/>
    <property type="match status" value="1"/>
</dbReference>
<feature type="compositionally biased region" description="Acidic residues" evidence="8">
    <location>
        <begin position="688"/>
        <end position="697"/>
    </location>
</feature>
<feature type="compositionally biased region" description="Low complexity" evidence="8">
    <location>
        <begin position="240"/>
        <end position="253"/>
    </location>
</feature>
<evidence type="ECO:0000256" key="2">
    <source>
        <dbReference type="ARBA" id="ARBA00022490"/>
    </source>
</evidence>
<sequence length="1214" mass="135544">MSQYGSAAKNPPWVRSGQAMGLNQTSQVGQSLMGQSTMSNMTNPSMLQYPQVFQGQMAAAQQMYGAVQYPTRALNSAAFNSGGSGAAAPVVSAGMVGSTNSGGQQHASNINDQNVSSSNQAKQQRVFTGTVTKVQDNFGFVDNDVFFQSSCCVKGSSPQVGDRVLVEAVYNSNMPFKWNATRIQVLHVAGGGNQQQSSRQPFGSSGAQSQMYSAVPPPSQHNDMIGSGGGGGGGGGGGNSSSRFSSRFSSNDRNSGRDRSRDIARDRGRHQQRDQEDDRKRRREDSRNRNERDEKDRGRSPARKRSKSPQRNVARRTTQQRRAPPRYSVVVPKISLASREADVIELRKRYSNLYIPSDFFLSKLCWTDTFPITKPLSLDLPCNFHVMHKDVDPLEEINADYEPSDADYLYSAKVMLFSSPGLDGLYSKCCRGEDHSDGKSTSPEDDSPSPTSAHPSRLLSFLVGTRNREFLAIGGPWSPSLDGPDPSSDPGVLVKTAVRTCKALTGIDLSACTQWFRFLEVHYHRSETTHHGRPVPARVETVVMFVPDVWSICPSQLSWDEITAGFKTALNNKLNPPPEPEEPSNNNNNSGNNTTQSSDEHKEEESPGSPEKTSSEPKKEPKHHSELDPKNMRVSELREELEARCLSPKGLKTQLAARLAKVIKTEAEEEQTKKGCDSGNEGSKEKDNADDDGDDESKENTEAGTSAEVSSPQDTTTTKRNNDDNSQSSSADKKKKEEESESKEKKKMDEREKMLLEKRYRLPDTPHIIVHPNRTFKAGKFDCSVVSLSALLGYRQGDTKEHAFEVSLFAELFNEMLMRDFGFNIYKAVLAAPERPKEEKNRDKDEDRKKDKTKDKEGEPKDKESKDSDKDKDKSKSGKDEKKDKEKEEGKMEVDEAEDENTRESTTKKEEEKKKEVKKVLKIMDQNLLLSFTYFDTTRGGYIYDRDLEDLLFSLGLALSRSQLRKLVQKVATKDSAHYTSSSSVHYRKIAEKTKEEGVEDDNTKEQAPLPDELIFGNKMLLPSRSDSPPGTPSRKRKDSANTARKTASGMVEYNGTLVDIGKLMDQLSRSEHTRVETEKSLAKLRTDYNKLKESSARSERYIKDLTADIKDYKERLYNSNSELCTVESKQKQFYTTLSDIQEMIRPLLKSSSHSSNNDPDVIEVKREDNGRPKRRKIDISSTQPTEIVEIKEDDPNPGSAKQEAEASFKPEEK</sequence>
<feature type="compositionally biased region" description="Gly residues" evidence="8">
    <location>
        <begin position="226"/>
        <end position="239"/>
    </location>
</feature>
<evidence type="ECO:0000256" key="8">
    <source>
        <dbReference type="SAM" id="MobiDB-lite"/>
    </source>
</evidence>
<feature type="region of interest" description="Disordered" evidence="8">
    <location>
        <begin position="1149"/>
        <end position="1214"/>
    </location>
</feature>
<feature type="compositionally biased region" description="Basic and acidic residues" evidence="8">
    <location>
        <begin position="613"/>
        <end position="633"/>
    </location>
</feature>
<accession>A0A0P4VMZ8</accession>
<dbReference type="InterPro" id="IPR025223">
    <property type="entry name" value="S1-like_RNA-bd_dom"/>
</dbReference>
<feature type="region of interest" description="Disordered" evidence="8">
    <location>
        <begin position="665"/>
        <end position="751"/>
    </location>
</feature>
<dbReference type="InterPro" id="IPR011992">
    <property type="entry name" value="EF-hand-dom_pair"/>
</dbReference>
<dbReference type="GO" id="GO:0006355">
    <property type="term" value="P:regulation of DNA-templated transcription"/>
    <property type="evidence" value="ECO:0007669"/>
    <property type="project" value="InterPro"/>
</dbReference>
<feature type="compositionally biased region" description="Basic and acidic residues" evidence="8">
    <location>
        <begin position="1203"/>
        <end position="1214"/>
    </location>
</feature>
<dbReference type="EMBL" id="GDKW01000026">
    <property type="protein sequence ID" value="JAI56569.1"/>
    <property type="molecule type" value="mRNA"/>
</dbReference>
<feature type="compositionally biased region" description="Basic and acidic residues" evidence="8">
    <location>
        <begin position="665"/>
        <end position="687"/>
    </location>
</feature>
<dbReference type="AlphaFoldDB" id="A0A0P4VMZ8"/>
<feature type="coiled-coil region" evidence="7">
    <location>
        <begin position="1075"/>
        <end position="1123"/>
    </location>
</feature>
<feature type="compositionally biased region" description="Polar residues" evidence="8">
    <location>
        <begin position="99"/>
        <end position="121"/>
    </location>
</feature>
<evidence type="ECO:0000313" key="10">
    <source>
        <dbReference type="EMBL" id="JAI56569.1"/>
    </source>
</evidence>
<dbReference type="PROSITE" id="PS50800">
    <property type="entry name" value="SAP"/>
    <property type="match status" value="1"/>
</dbReference>
<protein>
    <submittedName>
        <fullName evidence="10">Putative cell division cycle and apoptosis regulator protein 1</fullName>
    </submittedName>
</protein>
<keyword evidence="6" id="KW-0131">Cell cycle</keyword>
<feature type="region of interest" description="Disordered" evidence="8">
    <location>
        <begin position="835"/>
        <end position="916"/>
    </location>
</feature>
<comment type="subcellular location">
    <subcellularLocation>
        <location evidence="1">Cytoplasm</location>
    </subcellularLocation>
</comment>
<dbReference type="Pfam" id="PF02037">
    <property type="entry name" value="SAP"/>
    <property type="match status" value="1"/>
</dbReference>
<dbReference type="PANTHER" id="PTHR14304">
    <property type="entry name" value="CELL DIVISION CYCLE AND APOPTOSIS REGULATOR PROTEIN"/>
    <property type="match status" value="1"/>
</dbReference>
<dbReference type="Pfam" id="PF14444">
    <property type="entry name" value="S1-like"/>
    <property type="match status" value="1"/>
</dbReference>
<keyword evidence="4 7" id="KW-0175">Coiled coil</keyword>
<evidence type="ECO:0000256" key="4">
    <source>
        <dbReference type="ARBA" id="ARBA00023054"/>
    </source>
</evidence>
<feature type="compositionally biased region" description="Polar residues" evidence="8">
    <location>
        <begin position="1150"/>
        <end position="1159"/>
    </location>
</feature>
<reference evidence="10" key="1">
    <citation type="journal article" date="2016" name="PLoS Negl. Trop. Dis.">
        <title>A Deep Insight into the Sialome of Rhodnius neglectus, a Vector of Chagas Disease.</title>
        <authorList>
            <person name="Santiago P.B."/>
            <person name="Assumpcao T.C."/>
            <person name="Araujo C.N."/>
            <person name="Bastos I.M."/>
            <person name="Neves D."/>
            <person name="Silva I.G."/>
            <person name="Charneau S."/>
            <person name="Queiroz R.M."/>
            <person name="Raiol T."/>
            <person name="Oliveira J.V."/>
            <person name="Sousa M.V."/>
            <person name="Calvo E."/>
            <person name="Ribeiro J.M."/>
            <person name="Santana J.M."/>
        </authorList>
    </citation>
    <scope>NUCLEOTIDE SEQUENCE</scope>
    <source>
        <tissue evidence="10">Salivary glands</tissue>
    </source>
</reference>
<feature type="domain" description="SAP" evidence="9">
    <location>
        <begin position="629"/>
        <end position="663"/>
    </location>
</feature>
<proteinExistence type="evidence at transcript level"/>
<dbReference type="GO" id="GO:0005737">
    <property type="term" value="C:cytoplasm"/>
    <property type="evidence" value="ECO:0007669"/>
    <property type="project" value="UniProtKB-SubCell"/>
</dbReference>
<dbReference type="InterPro" id="IPR012340">
    <property type="entry name" value="NA-bd_OB-fold"/>
</dbReference>
<evidence type="ECO:0000256" key="7">
    <source>
        <dbReference type="SAM" id="Coils"/>
    </source>
</evidence>
<feature type="compositionally biased region" description="Basic and acidic residues" evidence="8">
    <location>
        <begin position="1163"/>
        <end position="1172"/>
    </location>
</feature>
<evidence type="ECO:0000259" key="9">
    <source>
        <dbReference type="PROSITE" id="PS50800"/>
    </source>
</evidence>
<dbReference type="PANTHER" id="PTHR14304:SF11">
    <property type="entry name" value="SAP DOMAIN-CONTAINING PROTEIN"/>
    <property type="match status" value="1"/>
</dbReference>
<dbReference type="InterPro" id="IPR003034">
    <property type="entry name" value="SAP_dom"/>
</dbReference>
<feature type="region of interest" description="Disordered" evidence="8">
    <location>
        <begin position="97"/>
        <end position="121"/>
    </location>
</feature>
<evidence type="ECO:0000256" key="3">
    <source>
        <dbReference type="ARBA" id="ARBA00022553"/>
    </source>
</evidence>
<dbReference type="Gene3D" id="2.40.50.140">
    <property type="entry name" value="Nucleic acid-binding proteins"/>
    <property type="match status" value="1"/>
</dbReference>
<feature type="region of interest" description="Disordered" evidence="8">
    <location>
        <begin position="1019"/>
        <end position="1048"/>
    </location>
</feature>
<feature type="compositionally biased region" description="Polar residues" evidence="8">
    <location>
        <begin position="194"/>
        <end position="212"/>
    </location>
</feature>
<evidence type="ECO:0000256" key="6">
    <source>
        <dbReference type="ARBA" id="ARBA00023306"/>
    </source>
</evidence>
<feature type="region of interest" description="Disordered" evidence="8">
    <location>
        <begin position="191"/>
        <end position="326"/>
    </location>
</feature>
<dbReference type="Pfam" id="PF14443">
    <property type="entry name" value="DBC1"/>
    <property type="match status" value="1"/>
</dbReference>
<dbReference type="InterPro" id="IPR036361">
    <property type="entry name" value="SAP_dom_sf"/>
</dbReference>
<organism evidence="10">
    <name type="scientific">Rhodnius neglectus</name>
    <dbReference type="NCBI Taxonomy" id="72488"/>
    <lineage>
        <taxon>Eukaryota</taxon>
        <taxon>Metazoa</taxon>
        <taxon>Ecdysozoa</taxon>
        <taxon>Arthropoda</taxon>
        <taxon>Hexapoda</taxon>
        <taxon>Insecta</taxon>
        <taxon>Pterygota</taxon>
        <taxon>Neoptera</taxon>
        <taxon>Paraneoptera</taxon>
        <taxon>Hemiptera</taxon>
        <taxon>Heteroptera</taxon>
        <taxon>Panheteroptera</taxon>
        <taxon>Cimicomorpha</taxon>
        <taxon>Reduviidae</taxon>
        <taxon>Triatominae</taxon>
        <taxon>Rhodnius</taxon>
    </lineage>
</organism>
<feature type="region of interest" description="Disordered" evidence="8">
    <location>
        <begin position="569"/>
        <end position="633"/>
    </location>
</feature>
<keyword evidence="2" id="KW-0963">Cytoplasm</keyword>
<dbReference type="InterPro" id="IPR025954">
    <property type="entry name" value="DBC1/CARP1_inactive_NUDIX"/>
</dbReference>
<evidence type="ECO:0000256" key="5">
    <source>
        <dbReference type="ARBA" id="ARBA00023159"/>
    </source>
</evidence>
<feature type="compositionally biased region" description="Basic and acidic residues" evidence="8">
    <location>
        <begin position="731"/>
        <end position="751"/>
    </location>
</feature>
<dbReference type="SUPFAM" id="SSF68906">
    <property type="entry name" value="SAP domain"/>
    <property type="match status" value="1"/>
</dbReference>
<feature type="compositionally biased region" description="Basic and acidic residues" evidence="8">
    <location>
        <begin position="254"/>
        <end position="299"/>
    </location>
</feature>
<feature type="compositionally biased region" description="Low complexity" evidence="8">
    <location>
        <begin position="583"/>
        <end position="593"/>
    </location>
</feature>
<evidence type="ECO:0000256" key="1">
    <source>
        <dbReference type="ARBA" id="ARBA00004496"/>
    </source>
</evidence>
<dbReference type="Gene3D" id="1.10.720.30">
    <property type="entry name" value="SAP domain"/>
    <property type="match status" value="1"/>
</dbReference>
<keyword evidence="3" id="KW-0597">Phosphoprotein</keyword>
<dbReference type="Pfam" id="PF19256">
    <property type="entry name" value="LAIKA"/>
    <property type="match status" value="1"/>
</dbReference>
<dbReference type="SUPFAM" id="SSF47473">
    <property type="entry name" value="EF-hand"/>
    <property type="match status" value="1"/>
</dbReference>
<feature type="compositionally biased region" description="Polar residues" evidence="8">
    <location>
        <begin position="702"/>
        <end position="713"/>
    </location>
</feature>
<dbReference type="InterPro" id="IPR025224">
    <property type="entry name" value="CCAR1/CCAR2"/>
</dbReference>
<dbReference type="InterPro" id="IPR045353">
    <property type="entry name" value="LAIKA"/>
</dbReference>
<dbReference type="GO" id="GO:0051301">
    <property type="term" value="P:cell division"/>
    <property type="evidence" value="ECO:0007669"/>
    <property type="project" value="UniProtKB-KW"/>
</dbReference>
<keyword evidence="5" id="KW-0010">Activator</keyword>
<dbReference type="SMART" id="SM01122">
    <property type="entry name" value="DBC1"/>
    <property type="match status" value="1"/>
</dbReference>
<keyword evidence="10" id="KW-0132">Cell division</keyword>
<dbReference type="GO" id="GO:0005634">
    <property type="term" value="C:nucleus"/>
    <property type="evidence" value="ECO:0007669"/>
    <property type="project" value="TreeGrafter"/>
</dbReference>